<protein>
    <submittedName>
        <fullName evidence="1">Uncharacterized protein</fullName>
    </submittedName>
</protein>
<dbReference type="EMBL" id="CP025012">
    <property type="protein sequence ID" value="AUW42651.1"/>
    <property type="molecule type" value="Genomic_DNA"/>
</dbReference>
<evidence type="ECO:0000313" key="2">
    <source>
        <dbReference type="Proteomes" id="UP000238523"/>
    </source>
</evidence>
<evidence type="ECO:0000313" key="1">
    <source>
        <dbReference type="EMBL" id="AUW42651.1"/>
    </source>
</evidence>
<reference evidence="1 2" key="1">
    <citation type="submission" date="2017-11" db="EMBL/GenBank/DDBJ databases">
        <title>Complete genome of Rhizobium leguminosarum Norway, an ineffective micro-symbiont.</title>
        <authorList>
            <person name="Hoffrichter A."/>
            <person name="Liang J."/>
            <person name="Brachmann A."/>
            <person name="Marin M."/>
        </authorList>
    </citation>
    <scope>NUCLEOTIDE SEQUENCE [LARGE SCALE GENOMIC DNA]</scope>
    <source>
        <strain evidence="1 2">Norway</strain>
    </source>
</reference>
<name>A0A2K9Z3H4_RHILE</name>
<organism evidence="1 2">
    <name type="scientific">Rhizobium leguminosarum</name>
    <dbReference type="NCBI Taxonomy" id="384"/>
    <lineage>
        <taxon>Bacteria</taxon>
        <taxon>Pseudomonadati</taxon>
        <taxon>Pseudomonadota</taxon>
        <taxon>Alphaproteobacteria</taxon>
        <taxon>Hyphomicrobiales</taxon>
        <taxon>Rhizobiaceae</taxon>
        <taxon>Rhizobium/Agrobacterium group</taxon>
        <taxon>Rhizobium</taxon>
    </lineage>
</organism>
<accession>A0A2K9Z3H4</accession>
<sequence>MMWVIGRFLCEVWMLLSPNHINGPPFIETVRLRASLPAIARIRNIARRRPRSVRRD</sequence>
<dbReference type="Proteomes" id="UP000238523">
    <property type="component" value="Chromosome"/>
</dbReference>
<dbReference type="AlphaFoldDB" id="A0A2K9Z3H4"/>
<proteinExistence type="predicted"/>
<gene>
    <name evidence="1" type="ORF">CUJ84_Chr002291</name>
</gene>